<evidence type="ECO:0000256" key="17">
    <source>
        <dbReference type="ARBA" id="ARBA00059684"/>
    </source>
</evidence>
<dbReference type="Ensembl" id="ENSSCAT00000017895.1">
    <property type="protein sequence ID" value="ENSSCAP00000015969.1"/>
    <property type="gene ID" value="ENSSCAG00000010900.1"/>
</dbReference>
<dbReference type="GO" id="GO:0010008">
    <property type="term" value="C:endosome membrane"/>
    <property type="evidence" value="ECO:0007669"/>
    <property type="project" value="UniProtKB-SubCell"/>
</dbReference>
<feature type="compositionally biased region" description="Low complexity" evidence="20">
    <location>
        <begin position="328"/>
        <end position="349"/>
    </location>
</feature>
<evidence type="ECO:0000256" key="21">
    <source>
        <dbReference type="SAM" id="Phobius"/>
    </source>
</evidence>
<keyword evidence="14 21" id="KW-0472">Membrane</keyword>
<dbReference type="FunFam" id="3.40.50.300:FF:000612">
    <property type="entry name" value="ATP-binding cassette, sub-family A (ABC1), member 2"/>
    <property type="match status" value="1"/>
</dbReference>
<dbReference type="SMART" id="SM00382">
    <property type="entry name" value="AAA"/>
    <property type="match status" value="2"/>
</dbReference>
<evidence type="ECO:0000256" key="13">
    <source>
        <dbReference type="ARBA" id="ARBA00022989"/>
    </source>
</evidence>
<keyword evidence="15" id="KW-0325">Glycoprotein</keyword>
<feature type="region of interest" description="Disordered" evidence="20">
    <location>
        <begin position="326"/>
        <end position="364"/>
    </location>
</feature>
<organism evidence="23 24">
    <name type="scientific">Serinus canaria</name>
    <name type="common">Island canary</name>
    <name type="synonym">Fringilla canaria</name>
    <dbReference type="NCBI Taxonomy" id="9135"/>
    <lineage>
        <taxon>Eukaryota</taxon>
        <taxon>Metazoa</taxon>
        <taxon>Chordata</taxon>
        <taxon>Craniata</taxon>
        <taxon>Vertebrata</taxon>
        <taxon>Euteleostomi</taxon>
        <taxon>Archelosauria</taxon>
        <taxon>Archosauria</taxon>
        <taxon>Dinosauria</taxon>
        <taxon>Saurischia</taxon>
        <taxon>Theropoda</taxon>
        <taxon>Coelurosauria</taxon>
        <taxon>Aves</taxon>
        <taxon>Neognathae</taxon>
        <taxon>Neoaves</taxon>
        <taxon>Telluraves</taxon>
        <taxon>Australaves</taxon>
        <taxon>Passeriformes</taxon>
        <taxon>Passeroidea</taxon>
        <taxon>Fringillidae</taxon>
        <taxon>Carduelinae</taxon>
        <taxon>Serinus</taxon>
    </lineage>
</organism>
<dbReference type="GO" id="GO:0090156">
    <property type="term" value="P:intracellular sphingolipid homeostasis"/>
    <property type="evidence" value="ECO:0007669"/>
    <property type="project" value="Ensembl"/>
</dbReference>
<feature type="domain" description="ABC transporter" evidence="22">
    <location>
        <begin position="958"/>
        <end position="1189"/>
    </location>
</feature>
<dbReference type="GO" id="GO:0061135">
    <property type="term" value="F:endopeptidase regulator activity"/>
    <property type="evidence" value="ECO:0007669"/>
    <property type="project" value="Ensembl"/>
</dbReference>
<dbReference type="Pfam" id="PF23321">
    <property type="entry name" value="R1_ABCA1"/>
    <property type="match status" value="1"/>
</dbReference>
<evidence type="ECO:0000256" key="14">
    <source>
        <dbReference type="ARBA" id="ARBA00023136"/>
    </source>
</evidence>
<keyword evidence="11" id="KW-0067">ATP-binding</keyword>
<dbReference type="InterPro" id="IPR027417">
    <property type="entry name" value="P-loop_NTPase"/>
</dbReference>
<dbReference type="Pfam" id="PF00005">
    <property type="entry name" value="ABC_tran"/>
    <property type="match status" value="2"/>
</dbReference>
<dbReference type="GO" id="GO:1901873">
    <property type="term" value="P:regulation of post-translational protein modification"/>
    <property type="evidence" value="ECO:0007669"/>
    <property type="project" value="Ensembl"/>
</dbReference>
<reference evidence="23" key="1">
    <citation type="submission" date="2025-08" db="UniProtKB">
        <authorList>
            <consortium name="Ensembl"/>
        </authorList>
    </citation>
    <scope>IDENTIFICATION</scope>
</reference>
<dbReference type="GO" id="GO:0046512">
    <property type="term" value="P:sphingosine biosynthetic process"/>
    <property type="evidence" value="ECO:0007669"/>
    <property type="project" value="Ensembl"/>
</dbReference>
<evidence type="ECO:0000256" key="12">
    <source>
        <dbReference type="ARBA" id="ARBA00022967"/>
    </source>
</evidence>
<dbReference type="InterPro" id="IPR026082">
    <property type="entry name" value="ABCA"/>
</dbReference>
<gene>
    <name evidence="23" type="primary">ABCA2</name>
</gene>
<keyword evidence="8" id="KW-0677">Repeat</keyword>
<dbReference type="GO" id="GO:1905601">
    <property type="term" value="P:negative regulation of receptor-mediated endocytosis involved in cholesterol transport"/>
    <property type="evidence" value="ECO:0007669"/>
    <property type="project" value="Ensembl"/>
</dbReference>
<feature type="transmembrane region" description="Helical" evidence="21">
    <location>
        <begin position="1883"/>
        <end position="1908"/>
    </location>
</feature>
<feature type="transmembrane region" description="Helical" evidence="21">
    <location>
        <begin position="1852"/>
        <end position="1871"/>
    </location>
</feature>
<feature type="transmembrane region" description="Helical" evidence="21">
    <location>
        <begin position="20"/>
        <end position="42"/>
    </location>
</feature>
<keyword evidence="24" id="KW-1185">Reference proteome</keyword>
<dbReference type="InterPro" id="IPR013525">
    <property type="entry name" value="ABC2_TM"/>
</dbReference>
<dbReference type="GO" id="GO:0016887">
    <property type="term" value="F:ATP hydrolysis activity"/>
    <property type="evidence" value="ECO:0007669"/>
    <property type="project" value="InterPro"/>
</dbReference>
<protein>
    <recommendedName>
        <fullName evidence="18">ATP-binding cassette sub-family A member 2</fullName>
    </recommendedName>
    <alternativeName>
        <fullName evidence="19">ATP-binding cassette transporter 2</fullName>
    </alternativeName>
</protein>
<dbReference type="GO" id="GO:0042986">
    <property type="term" value="P:positive regulation of amyloid precursor protein biosynthetic process"/>
    <property type="evidence" value="ECO:0007669"/>
    <property type="project" value="Ensembl"/>
</dbReference>
<dbReference type="GO" id="GO:0042632">
    <property type="term" value="P:cholesterol homeostasis"/>
    <property type="evidence" value="ECO:0007669"/>
    <property type="project" value="Ensembl"/>
</dbReference>
<evidence type="ECO:0000256" key="6">
    <source>
        <dbReference type="ARBA" id="ARBA00022553"/>
    </source>
</evidence>
<feature type="transmembrane region" description="Helical" evidence="21">
    <location>
        <begin position="1772"/>
        <end position="1795"/>
    </location>
</feature>
<dbReference type="FunFam" id="3.40.50.300:FF:000511">
    <property type="entry name" value="ATP-binding cassette, sub-family A (ABC1), member 2"/>
    <property type="match status" value="1"/>
</dbReference>
<keyword evidence="16" id="KW-0458">Lysosome</keyword>
<dbReference type="Pfam" id="PF12698">
    <property type="entry name" value="ABC2_membrane_3"/>
    <property type="match status" value="2"/>
</dbReference>
<evidence type="ECO:0000256" key="7">
    <source>
        <dbReference type="ARBA" id="ARBA00022692"/>
    </source>
</evidence>
<comment type="similarity">
    <text evidence="3">Belongs to the ABC transporter superfamily. ABCA family.</text>
</comment>
<dbReference type="GO" id="GO:0048545">
    <property type="term" value="P:response to steroid hormone"/>
    <property type="evidence" value="ECO:0007669"/>
    <property type="project" value="Ensembl"/>
</dbReference>
<dbReference type="GO" id="GO:0005524">
    <property type="term" value="F:ATP binding"/>
    <property type="evidence" value="ECO:0007669"/>
    <property type="project" value="UniProtKB-KW"/>
</dbReference>
<evidence type="ECO:0000256" key="15">
    <source>
        <dbReference type="ARBA" id="ARBA00023180"/>
    </source>
</evidence>
<evidence type="ECO:0000256" key="4">
    <source>
        <dbReference type="ARBA" id="ARBA00022448"/>
    </source>
</evidence>
<dbReference type="GO" id="GO:1902004">
    <property type="term" value="P:positive regulation of amyloid-beta formation"/>
    <property type="evidence" value="ECO:0007669"/>
    <property type="project" value="Ensembl"/>
</dbReference>
<dbReference type="PANTHER" id="PTHR19229:SF36">
    <property type="entry name" value="ATP-BINDING CASSETTE SUB-FAMILY A MEMBER 2"/>
    <property type="match status" value="1"/>
</dbReference>
<feature type="transmembrane region" description="Helical" evidence="21">
    <location>
        <begin position="780"/>
        <end position="801"/>
    </location>
</feature>
<evidence type="ECO:0000256" key="19">
    <source>
        <dbReference type="ARBA" id="ARBA00083139"/>
    </source>
</evidence>
<dbReference type="GO" id="GO:0099038">
    <property type="term" value="F:ceramide floppase activity"/>
    <property type="evidence" value="ECO:0007669"/>
    <property type="project" value="Ensembl"/>
</dbReference>
<keyword evidence="10" id="KW-0967">Endosome</keyword>
<keyword evidence="9" id="KW-0547">Nucleotide-binding</keyword>
<evidence type="ECO:0000256" key="1">
    <source>
        <dbReference type="ARBA" id="ARBA00004155"/>
    </source>
</evidence>
<feature type="transmembrane region" description="Helical" evidence="21">
    <location>
        <begin position="1967"/>
        <end position="1989"/>
    </location>
</feature>
<evidence type="ECO:0000256" key="3">
    <source>
        <dbReference type="ARBA" id="ARBA00008869"/>
    </source>
</evidence>
<keyword evidence="13 21" id="KW-1133">Transmembrane helix</keyword>
<feature type="transmembrane region" description="Helical" evidence="21">
    <location>
        <begin position="717"/>
        <end position="739"/>
    </location>
</feature>
<sequence>MGFVHQLHLLLWKNVTLKRRSPWVLAFEIFIPLVLFFILLGLRQKKPTIPVKEAFYTAAPLTSAGILPVMQSLCPDGQRDEFGFLQYSNSTVTQILEHLSEAVEQSSLFDPQHPGLEEELESLRRHLEALSSPEPSSMETHFSSQADQGELRRFLIQNLSLPNSTAELLLGSSIDLQEVGDLWALQGVWTWGEPPSHQPSPFFILQKSLPNVLEQLTCEQYPGGLHRLLHVSPRQQPLLAAYQALVCNGSRTIRQERFAQLASELQKQLDTPKIVSRLKLEEVNSTATQHRLHALLEDLVEMEKVLQDMDILSALAKLLPRGACASKAAPPTANSTSWTSANATAGNATAEEEEGAGESPSGIDNPQGQFSAFVQLWAGLQPILCGNNRTIEPEALKQGNMSSLGFTSKEQRNLGLLVHLMTSNPKILYAPVGTEVDKVILKANETFAFVGNVTHYAKAWLNISPEIRAYLEEGRLQRRIHWLQQLTADLHKHPEILNVSDSDVLHNFLNGNFSLPNASILLQQLDTIDNAACSWVRFMAKVSVDIFKGFPDEESIVNYTLNQAYQDNVTVFASVIFQTNRDGSLPPHVMYKIRQNSSFTEKTNEIRRAYWRPGPNTGGRFYFLYGFVWIQDMMERALINTFVGHDVVEPGNYVQMFPYPCYTRDDFLFVIEHMMPLCMVISWVYSVAMMIQHIVTEKEHRLKEVMKMMGLNNAVHWVAWFITGFVQLSISVTALTAILKYGKVLMHSDVLIIWLFLAIYAVATIMFCFLVSVLYSKAKLASACGGIIYFLSYVPYMYVAIREEVAHDKITAFEKCIASLMSTTAFGLGSKYFALYEVAGVGIQWHTFSQSPVEGDDFNLLLSMMMLVVDAMVYGVLTWYIEAVHPGMFGLPRPWYFPFQKSYWLGNGRVETWEWTWPWSRSTRLSIMEEDQACAMESRRLEETRGIEEEPTHLPLVVCIDKLTKVYKTDKKLALNKLSLNLYENQVVSFLGHNGAGKTTTMSILTGLFPPTSGSATIYGHDIRTEMDKIRKNLGMCPQHNVLFDRLTVEEHLWFYSQLKSMAEEEIRKEMDKMIEDLELSNKRHCQVQTLSGGMKRKLSVAIAFVGGSRAVILDEPTAGVDPYARRAIWDLILKYKPGRTILLSTHHMDEADLLGDRIAIISHGKLKCCGSPLFLKSTYGDGYKLTVVKKQSDTRNGTGLGSKPGHSPLSHSSVSPCSEPRVSQFIKKYVASCLLISDTNTELSYILPSEAVKKGCFERLFQHLEQSLEELDLTSFGLMDTTLEEVFLKVSEEDQSLENSDVGTGSEANGEPLAEATVPEKPEVELSNLVTCSKLAQSQASLRSASSVGSVRGDEGGAYSEFFGDYVPLFDNRQDPDNISLQEAELEAEDRDLAGRGSFKLEGSWLKLRQFHGLIVKRFHCAKRNTKALFSQILLPAFFVCVAMTVALSVPEIGDLPPLILSPSQYHNYTQPKGNFIPYANEERREYRIRLSPDASPQQLVNTFHLPSGVGATCVLKTPFNNTLDQPMQTLNLNSNESKMLAAKYFDAMCIDSFTQGLPLSNFVPPPPSPAPSDYPMPVDEDLLHAWNSTTFPPHPHAVPRTVTSAPALPRIIHEPIKCTCSMQGTGFSCPSGVGGHPPQMKVVTGDILTDITGRNVSEYLLYTSDRFRLHRYGALTFGNVQKSIPASFGARAPATVRKIAVRRTAQVFYNNKGYHSMPTYLNALNNAILRANLPKSKGNPAAYGITVTNHPMNKTSASLSLDYLLQGTDVVIAIFIIVAMSFVPASFVVFLVAEKATKAKHLQFVSGCDPVIYWLANYMWDMLNYLVPATCCIIILFVFDLPAYTSPTNFPAVLSLFLLYGWSITPIMYPASFWFEVPSSAYVFLIVINLFIGITATVATFLLQLFEHDKDLKVVNSYLKSCFLVFPNYNLGHGLMEMAYNEYINEYYAKIGQFDKMKSPFEWDIVTRGLVAMTIEGFVGFFITIMCQYNFFRKPQRLPVSTKPIEDDIDVANERHRVLRGDADNDMLKIENLTKVYKSRKIGRILAVDRLCVGVRPGECFGLLGVNGAGKTTTFKMLTGDESTTGGEAFINGHSILKELLQVQQSLGYCPQFDALFDELTAQEHLELYTRLRGIPWKDEERVVKWALKKLELTKYADKPASTYSGGNKRKLSTAIALIGYPAFIFLDEPTTGMDPKARRFLWNLILDVIKTGRSVVLTSHSMEECEALCTRLAIMVNGRLKCLGSIQHLKNRFGDGYMITVRTKSSLNVKEVVRFFNRNFPEAVLKERHHTKAQYQLKSDQISLAQVFSKMEQVVDVLGIEDYSVSQTTLDNVFVNFAKKQSDNLEQQETSPSCVLQSPLERVLSLLRPRTTPTELRALVVEEQEDLETDDEGLISFEEERVRGCPQIWVFLVPPVSVPQALGLGAVTPQR</sequence>
<accession>A0A8C9NBS2</accession>
<evidence type="ECO:0000256" key="20">
    <source>
        <dbReference type="SAM" id="MobiDB-lite"/>
    </source>
</evidence>
<dbReference type="PROSITE" id="PS50893">
    <property type="entry name" value="ABC_TRANSPORTER_2"/>
    <property type="match status" value="2"/>
</dbReference>
<reference evidence="23" key="2">
    <citation type="submission" date="2025-09" db="UniProtKB">
        <authorList>
            <consortium name="Ensembl"/>
        </authorList>
    </citation>
    <scope>IDENTIFICATION</scope>
</reference>
<keyword evidence="5" id="KW-0488">Methylation</keyword>
<dbReference type="GO" id="GO:0005886">
    <property type="term" value="C:plasma membrane"/>
    <property type="evidence" value="ECO:0007669"/>
    <property type="project" value="Ensembl"/>
</dbReference>
<evidence type="ECO:0000256" key="10">
    <source>
        <dbReference type="ARBA" id="ARBA00022753"/>
    </source>
</evidence>
<feature type="compositionally biased region" description="Low complexity" evidence="20">
    <location>
        <begin position="1205"/>
        <end position="1217"/>
    </location>
</feature>
<feature type="domain" description="ABC transporter" evidence="22">
    <location>
        <begin position="2030"/>
        <end position="2265"/>
    </location>
</feature>
<keyword evidence="4" id="KW-0813">Transport</keyword>
<dbReference type="PANTHER" id="PTHR19229">
    <property type="entry name" value="ATP-BINDING CASSETTE TRANSPORTER SUBFAMILY A ABCA"/>
    <property type="match status" value="1"/>
</dbReference>
<evidence type="ECO:0000256" key="5">
    <source>
        <dbReference type="ARBA" id="ARBA00022481"/>
    </source>
</evidence>
<dbReference type="GO" id="GO:0090155">
    <property type="term" value="P:negative regulation of sphingolipid biosynthetic process"/>
    <property type="evidence" value="ECO:0007669"/>
    <property type="project" value="Ensembl"/>
</dbReference>
<evidence type="ECO:0000256" key="18">
    <source>
        <dbReference type="ARBA" id="ARBA00068368"/>
    </source>
</evidence>
<dbReference type="Proteomes" id="UP000694409">
    <property type="component" value="Unassembled WGS sequence"/>
</dbReference>
<comment type="subcellular location">
    <subcellularLocation>
        <location evidence="2">Endosome membrane</location>
    </subcellularLocation>
    <subcellularLocation>
        <location evidence="1">Lysosome membrane</location>
        <topology evidence="1">Multi-pass membrane protein</topology>
    </subcellularLocation>
</comment>
<dbReference type="SUPFAM" id="SSF52540">
    <property type="entry name" value="P-loop containing nucleoside triphosphate hydrolases"/>
    <property type="match status" value="2"/>
</dbReference>
<evidence type="ECO:0000256" key="9">
    <source>
        <dbReference type="ARBA" id="ARBA00022741"/>
    </source>
</evidence>
<evidence type="ECO:0000256" key="16">
    <source>
        <dbReference type="ARBA" id="ARBA00023228"/>
    </source>
</evidence>
<evidence type="ECO:0000313" key="23">
    <source>
        <dbReference type="Ensembl" id="ENSSCAP00000015969.1"/>
    </source>
</evidence>
<keyword evidence="12" id="KW-1278">Translocase</keyword>
<dbReference type="InterPro" id="IPR017871">
    <property type="entry name" value="ABC_transporter-like_CS"/>
</dbReference>
<dbReference type="GeneTree" id="ENSGT00940000158560"/>
<keyword evidence="6" id="KW-0597">Phosphoprotein</keyword>
<feature type="compositionally biased region" description="Polar residues" evidence="20">
    <location>
        <begin position="1298"/>
        <end position="1308"/>
    </location>
</feature>
<dbReference type="GO" id="GO:0005765">
    <property type="term" value="C:lysosomal membrane"/>
    <property type="evidence" value="ECO:0007669"/>
    <property type="project" value="UniProtKB-SubCell"/>
</dbReference>
<feature type="region of interest" description="Disordered" evidence="20">
    <location>
        <begin position="1194"/>
        <end position="1217"/>
    </location>
</feature>
<comment type="function">
    <text evidence="17">Probable lipid transporter that modulates cholesterol sequestration in the late endosome/lysosome by regulating the intracellular sphingolipid metabolism, in turn participates in cholesterol homeostasis. May alter the transbilayer distribution of ceramide in the intraluminal membrane lipid bilayer, favoring its retention in the outer leaflet that results in increased acid ceramidase activity in the late endosome/lysosome, facilitating ceramide deacylation to sphingosine leading to the sequestration of free cholesterol in lysosomes. In addition regulates amyloid-beta production either by activating a signaling pathway that regulates amyloid precursor protein transcription through the modulation of sphingolipid metabolism or through its role in gamma-secretase processing of APP. May play a role in myelin formation.</text>
</comment>
<dbReference type="GO" id="GO:0032805">
    <property type="term" value="P:positive regulation of low-density lipoprotein particle receptor catabolic process"/>
    <property type="evidence" value="ECO:0007669"/>
    <property type="project" value="Ensembl"/>
</dbReference>
<dbReference type="InterPro" id="IPR003593">
    <property type="entry name" value="AAA+_ATPase"/>
</dbReference>
<feature type="region of interest" description="Disordered" evidence="20">
    <location>
        <begin position="1295"/>
        <end position="1320"/>
    </location>
</feature>
<feature type="transmembrane region" description="Helical" evidence="21">
    <location>
        <begin position="751"/>
        <end position="773"/>
    </location>
</feature>
<dbReference type="Gene3D" id="3.40.50.300">
    <property type="entry name" value="P-loop containing nucleotide triphosphate hydrolases"/>
    <property type="match status" value="2"/>
</dbReference>
<evidence type="ECO:0000256" key="2">
    <source>
        <dbReference type="ARBA" id="ARBA00004608"/>
    </source>
</evidence>
<dbReference type="GO" id="GO:0071072">
    <property type="term" value="P:negative regulation of phospholipid biosynthetic process"/>
    <property type="evidence" value="ECO:0007669"/>
    <property type="project" value="Ensembl"/>
</dbReference>
<evidence type="ECO:0000256" key="8">
    <source>
        <dbReference type="ARBA" id="ARBA00022737"/>
    </source>
</evidence>
<dbReference type="PROSITE" id="PS00211">
    <property type="entry name" value="ABC_TRANSPORTER_1"/>
    <property type="match status" value="1"/>
</dbReference>
<dbReference type="CDD" id="cd03263">
    <property type="entry name" value="ABC_subfamily_A"/>
    <property type="match status" value="2"/>
</dbReference>
<dbReference type="GO" id="GO:0140359">
    <property type="term" value="F:ABC-type transporter activity"/>
    <property type="evidence" value="ECO:0007669"/>
    <property type="project" value="InterPro"/>
</dbReference>
<dbReference type="GO" id="GO:0090370">
    <property type="term" value="P:negative regulation of cholesterol efflux"/>
    <property type="evidence" value="ECO:0007669"/>
    <property type="project" value="Ensembl"/>
</dbReference>
<feature type="transmembrane region" description="Helical" evidence="21">
    <location>
        <begin position="860"/>
        <end position="881"/>
    </location>
</feature>
<evidence type="ECO:0000313" key="24">
    <source>
        <dbReference type="Proteomes" id="UP000694409"/>
    </source>
</evidence>
<proteinExistence type="inferred from homology"/>
<keyword evidence="7 21" id="KW-0812">Transmembrane</keyword>
<dbReference type="GO" id="GO:0070723">
    <property type="term" value="P:response to cholesterol"/>
    <property type="evidence" value="ECO:0007669"/>
    <property type="project" value="Ensembl"/>
</dbReference>
<evidence type="ECO:0000259" key="22">
    <source>
        <dbReference type="PROSITE" id="PS50893"/>
    </source>
</evidence>
<name>A0A8C9NBS2_SERCA</name>
<dbReference type="GO" id="GO:0019218">
    <property type="term" value="P:regulation of steroid metabolic process"/>
    <property type="evidence" value="ECO:0007669"/>
    <property type="project" value="Ensembl"/>
</dbReference>
<feature type="transmembrane region" description="Helical" evidence="21">
    <location>
        <begin position="674"/>
        <end position="696"/>
    </location>
</feature>
<dbReference type="InterPro" id="IPR003439">
    <property type="entry name" value="ABC_transporter-like_ATP-bd"/>
</dbReference>
<feature type="transmembrane region" description="Helical" evidence="21">
    <location>
        <begin position="1825"/>
        <end position="1846"/>
    </location>
</feature>
<dbReference type="InterPro" id="IPR056264">
    <property type="entry name" value="R2_ABCA1-4-like"/>
</dbReference>
<evidence type="ECO:0000256" key="11">
    <source>
        <dbReference type="ARBA" id="ARBA00022840"/>
    </source>
</evidence>